<dbReference type="Gene3D" id="3.40.30.10">
    <property type="entry name" value="Glutaredoxin"/>
    <property type="match status" value="1"/>
</dbReference>
<keyword evidence="2" id="KW-1185">Reference proteome</keyword>
<dbReference type="AlphaFoldDB" id="A0A1T4VR18"/>
<reference evidence="1 2" key="1">
    <citation type="submission" date="2017-02" db="EMBL/GenBank/DDBJ databases">
        <authorList>
            <person name="Peterson S.W."/>
        </authorList>
    </citation>
    <scope>NUCLEOTIDE SEQUENCE [LARGE SCALE GENOMIC DNA]</scope>
    <source>
        <strain evidence="1 2">DSM 18034</strain>
    </source>
</reference>
<evidence type="ECO:0000313" key="2">
    <source>
        <dbReference type="Proteomes" id="UP000189733"/>
    </source>
</evidence>
<dbReference type="STRING" id="1121442.SAMN02745702_00815"/>
<gene>
    <name evidence="1" type="ORF">SAMN02745702_00815</name>
</gene>
<dbReference type="RefSeq" id="WP_200803620.1">
    <property type="nucleotide sequence ID" value="NZ_FUYA01000002.1"/>
</dbReference>
<dbReference type="Proteomes" id="UP000189733">
    <property type="component" value="Unassembled WGS sequence"/>
</dbReference>
<dbReference type="SUPFAM" id="SSF52833">
    <property type="entry name" value="Thioredoxin-like"/>
    <property type="match status" value="1"/>
</dbReference>
<sequence length="83" mass="9351">MSELQEQLVAQQQASMERIPKDTFAFMVDETKKLKASGIEGRAVQDGEQAPDFTLPNHLGKDRNLRLMLKDGPVVVSFYRGGW</sequence>
<protein>
    <recommendedName>
        <fullName evidence="3">AhpC/TSA family protein</fullName>
    </recommendedName>
</protein>
<name>A0A1T4VR18_9BACT</name>
<evidence type="ECO:0008006" key="3">
    <source>
        <dbReference type="Google" id="ProtNLM"/>
    </source>
</evidence>
<organism evidence="1 2">
    <name type="scientific">Desulfobaculum bizertense DSM 18034</name>
    <dbReference type="NCBI Taxonomy" id="1121442"/>
    <lineage>
        <taxon>Bacteria</taxon>
        <taxon>Pseudomonadati</taxon>
        <taxon>Thermodesulfobacteriota</taxon>
        <taxon>Desulfovibrionia</taxon>
        <taxon>Desulfovibrionales</taxon>
        <taxon>Desulfovibrionaceae</taxon>
        <taxon>Desulfobaculum</taxon>
    </lineage>
</organism>
<accession>A0A1T4VR18</accession>
<dbReference type="InterPro" id="IPR036249">
    <property type="entry name" value="Thioredoxin-like_sf"/>
</dbReference>
<proteinExistence type="predicted"/>
<evidence type="ECO:0000313" key="1">
    <source>
        <dbReference type="EMBL" id="SKA67400.1"/>
    </source>
</evidence>
<dbReference type="EMBL" id="FUYA01000002">
    <property type="protein sequence ID" value="SKA67400.1"/>
    <property type="molecule type" value="Genomic_DNA"/>
</dbReference>